<evidence type="ECO:0000313" key="1">
    <source>
        <dbReference type="EMBL" id="SUD49425.1"/>
    </source>
</evidence>
<dbReference type="InterPro" id="IPR052732">
    <property type="entry name" value="Cell-binding_unc_protein"/>
</dbReference>
<protein>
    <submittedName>
        <fullName evidence="1">Predicted kinase</fullName>
    </submittedName>
</protein>
<dbReference type="AlphaFoldDB" id="A0A379JLP3"/>
<dbReference type="Pfam" id="PF13671">
    <property type="entry name" value="AAA_33"/>
    <property type="match status" value="1"/>
</dbReference>
<dbReference type="PANTHER" id="PTHR43883">
    <property type="entry name" value="SLR0207 PROTEIN"/>
    <property type="match status" value="1"/>
</dbReference>
<accession>A0A379JLP3</accession>
<dbReference type="GO" id="GO:0016301">
    <property type="term" value="F:kinase activity"/>
    <property type="evidence" value="ECO:0007669"/>
    <property type="project" value="UniProtKB-KW"/>
</dbReference>
<organism evidence="1 2">
    <name type="scientific">Nocardia otitidiscaviarum</name>
    <dbReference type="NCBI Taxonomy" id="1823"/>
    <lineage>
        <taxon>Bacteria</taxon>
        <taxon>Bacillati</taxon>
        <taxon>Actinomycetota</taxon>
        <taxon>Actinomycetes</taxon>
        <taxon>Mycobacteriales</taxon>
        <taxon>Nocardiaceae</taxon>
        <taxon>Nocardia</taxon>
    </lineage>
</organism>
<dbReference type="PANTHER" id="PTHR43883:SF1">
    <property type="entry name" value="GLUCONOKINASE"/>
    <property type="match status" value="1"/>
</dbReference>
<dbReference type="RefSeq" id="WP_081592854.1">
    <property type="nucleotide sequence ID" value="NZ_UGRY01000007.1"/>
</dbReference>
<keyword evidence="1" id="KW-0808">Transferase</keyword>
<proteinExistence type="predicted"/>
<keyword evidence="2" id="KW-1185">Reference proteome</keyword>
<evidence type="ECO:0000313" key="2">
    <source>
        <dbReference type="Proteomes" id="UP000255467"/>
    </source>
</evidence>
<reference evidence="1 2" key="1">
    <citation type="submission" date="2018-06" db="EMBL/GenBank/DDBJ databases">
        <authorList>
            <consortium name="Pathogen Informatics"/>
            <person name="Doyle S."/>
        </authorList>
    </citation>
    <scope>NUCLEOTIDE SEQUENCE [LARGE SCALE GENOMIC DNA]</scope>
    <source>
        <strain evidence="1 2">NCTC1934</strain>
    </source>
</reference>
<dbReference type="InterPro" id="IPR027417">
    <property type="entry name" value="P-loop_NTPase"/>
</dbReference>
<sequence length="487" mass="52100">MADTNGEPFAQLRETHTGLVLLCGERAYKVKKPVVTDFLDFGSTAARERACLREIELNRRLAPDVYLGLAHLTDPEGGAGEPVVVMRRMPEGARLSTGLDRGTVTRAELAELAALIADFHRVARRGPEIDHAGTPAALRHRWDVLLHSLHEQPRDAVDPAVVDRIARLVGRYLDGRGPLLARRIAAGRIVDGHGDLLVEDIFALPDGFRVLDCLDFDDQLRYVDCLDDAAFLAMDLEFRGHPALATGFLDDYLHAAHDTPPASLRHHYIAYRAMVRAKTDRIRADQGVAAAAERATRHLELAAANLSAGAVRLTLVGGLPGTGKSTVAQALAAETGAELLSSDTVRAELRAVGAVVGTGGTFGAGAYRPEAKARVYAELLARARARLEQGVSVILDASWSDAESRTRAAELADHTVADLVELRCACPPDIAAERMFTRDPGDSEATPEIAKALSATASPWPAAVTLDTTAPIGATVATALRAWQSTG</sequence>
<dbReference type="EMBL" id="UGRY01000007">
    <property type="protein sequence ID" value="SUD49425.1"/>
    <property type="molecule type" value="Genomic_DNA"/>
</dbReference>
<name>A0A379JLP3_9NOCA</name>
<dbReference type="OrthoDB" id="9810277at2"/>
<dbReference type="Proteomes" id="UP000255467">
    <property type="component" value="Unassembled WGS sequence"/>
</dbReference>
<keyword evidence="1" id="KW-0418">Kinase</keyword>
<dbReference type="Gene3D" id="3.40.50.300">
    <property type="entry name" value="P-loop containing nucleotide triphosphate hydrolases"/>
    <property type="match status" value="1"/>
</dbReference>
<dbReference type="SUPFAM" id="SSF56112">
    <property type="entry name" value="Protein kinase-like (PK-like)"/>
    <property type="match status" value="1"/>
</dbReference>
<dbReference type="STRING" id="1406858.GCA_000710895_04137"/>
<dbReference type="InterPro" id="IPR011009">
    <property type="entry name" value="Kinase-like_dom_sf"/>
</dbReference>
<dbReference type="SUPFAM" id="SSF52540">
    <property type="entry name" value="P-loop containing nucleoside triphosphate hydrolases"/>
    <property type="match status" value="1"/>
</dbReference>
<gene>
    <name evidence="1" type="ORF">NCTC1934_06778</name>
</gene>